<dbReference type="Proteomes" id="UP001286456">
    <property type="component" value="Unassembled WGS sequence"/>
</dbReference>
<keyword evidence="3" id="KW-1185">Reference proteome</keyword>
<evidence type="ECO:0000313" key="2">
    <source>
        <dbReference type="EMBL" id="KAK3324258.1"/>
    </source>
</evidence>
<comment type="caution">
    <text evidence="2">The sequence shown here is derived from an EMBL/GenBank/DDBJ whole genome shotgun (WGS) entry which is preliminary data.</text>
</comment>
<proteinExistence type="predicted"/>
<dbReference type="EMBL" id="JAUEPO010000004">
    <property type="protein sequence ID" value="KAK3324258.1"/>
    <property type="molecule type" value="Genomic_DNA"/>
</dbReference>
<reference evidence="2" key="1">
    <citation type="journal article" date="2023" name="Mol. Phylogenet. Evol.">
        <title>Genome-scale phylogeny and comparative genomics of the fungal order Sordariales.</title>
        <authorList>
            <person name="Hensen N."/>
            <person name="Bonometti L."/>
            <person name="Westerberg I."/>
            <person name="Brannstrom I.O."/>
            <person name="Guillou S."/>
            <person name="Cros-Aarteil S."/>
            <person name="Calhoun S."/>
            <person name="Haridas S."/>
            <person name="Kuo A."/>
            <person name="Mondo S."/>
            <person name="Pangilinan J."/>
            <person name="Riley R."/>
            <person name="LaButti K."/>
            <person name="Andreopoulos B."/>
            <person name="Lipzen A."/>
            <person name="Chen C."/>
            <person name="Yan M."/>
            <person name="Daum C."/>
            <person name="Ng V."/>
            <person name="Clum A."/>
            <person name="Steindorff A."/>
            <person name="Ohm R.A."/>
            <person name="Martin F."/>
            <person name="Silar P."/>
            <person name="Natvig D.O."/>
            <person name="Lalanne C."/>
            <person name="Gautier V."/>
            <person name="Ament-Velasquez S.L."/>
            <person name="Kruys A."/>
            <person name="Hutchinson M.I."/>
            <person name="Powell A.J."/>
            <person name="Barry K."/>
            <person name="Miller A.N."/>
            <person name="Grigoriev I.V."/>
            <person name="Debuchy R."/>
            <person name="Gladieux P."/>
            <person name="Hiltunen Thoren M."/>
            <person name="Johannesson H."/>
        </authorList>
    </citation>
    <scope>NUCLEOTIDE SEQUENCE</scope>
    <source>
        <strain evidence="2">SMH4131-1</strain>
    </source>
</reference>
<organism evidence="2 3">
    <name type="scientific">Cercophora scortea</name>
    <dbReference type="NCBI Taxonomy" id="314031"/>
    <lineage>
        <taxon>Eukaryota</taxon>
        <taxon>Fungi</taxon>
        <taxon>Dikarya</taxon>
        <taxon>Ascomycota</taxon>
        <taxon>Pezizomycotina</taxon>
        <taxon>Sordariomycetes</taxon>
        <taxon>Sordariomycetidae</taxon>
        <taxon>Sordariales</taxon>
        <taxon>Lasiosphaeriaceae</taxon>
        <taxon>Cercophora</taxon>
    </lineage>
</organism>
<protein>
    <submittedName>
        <fullName evidence="2">Uncharacterized protein</fullName>
    </submittedName>
</protein>
<reference evidence="2" key="2">
    <citation type="submission" date="2023-06" db="EMBL/GenBank/DDBJ databases">
        <authorList>
            <consortium name="Lawrence Berkeley National Laboratory"/>
            <person name="Haridas S."/>
            <person name="Hensen N."/>
            <person name="Bonometti L."/>
            <person name="Westerberg I."/>
            <person name="Brannstrom I.O."/>
            <person name="Guillou S."/>
            <person name="Cros-Aarteil S."/>
            <person name="Calhoun S."/>
            <person name="Kuo A."/>
            <person name="Mondo S."/>
            <person name="Pangilinan J."/>
            <person name="Riley R."/>
            <person name="Labutti K."/>
            <person name="Andreopoulos B."/>
            <person name="Lipzen A."/>
            <person name="Chen C."/>
            <person name="Yanf M."/>
            <person name="Daum C."/>
            <person name="Ng V."/>
            <person name="Clum A."/>
            <person name="Steindorff A."/>
            <person name="Ohm R."/>
            <person name="Martin F."/>
            <person name="Silar P."/>
            <person name="Natvig D."/>
            <person name="Lalanne C."/>
            <person name="Gautier V."/>
            <person name="Ament-Velasquez S.L."/>
            <person name="Kruys A."/>
            <person name="Hutchinson M.I."/>
            <person name="Powell A.J."/>
            <person name="Barry K."/>
            <person name="Miller A.N."/>
            <person name="Grigoriev I.V."/>
            <person name="Debuchy R."/>
            <person name="Gladieux P."/>
            <person name="Thoren M.H."/>
            <person name="Johannesson H."/>
        </authorList>
    </citation>
    <scope>NUCLEOTIDE SEQUENCE</scope>
    <source>
        <strain evidence="2">SMH4131-1</strain>
    </source>
</reference>
<evidence type="ECO:0000313" key="3">
    <source>
        <dbReference type="Proteomes" id="UP001286456"/>
    </source>
</evidence>
<feature type="region of interest" description="Disordered" evidence="1">
    <location>
        <begin position="83"/>
        <end position="117"/>
    </location>
</feature>
<dbReference type="AlphaFoldDB" id="A0AAE0MA75"/>
<sequence>MEDSLGILTLLGCLPTFDVHLDTSTSASTLTLPSTWGGCASSKILGLSSCRSLAGPRANECMEDVARERLLCHQARDSHVHSASRILGNRMTRATGGPGVAGGPTPNPSSLLAQPQR</sequence>
<accession>A0AAE0MA75</accession>
<gene>
    <name evidence="2" type="ORF">B0T19DRAFT_402502</name>
</gene>
<name>A0AAE0MA75_9PEZI</name>
<evidence type="ECO:0000256" key="1">
    <source>
        <dbReference type="SAM" id="MobiDB-lite"/>
    </source>
</evidence>